<dbReference type="EMBL" id="JAODWD010000006">
    <property type="protein sequence ID" value="MCT7661660.1"/>
    <property type="molecule type" value="Genomic_DNA"/>
</dbReference>
<accession>A0ABT2MJQ7</accession>
<evidence type="ECO:0000313" key="2">
    <source>
        <dbReference type="EMBL" id="MCT7661660.1"/>
    </source>
</evidence>
<gene>
    <name evidence="2" type="ORF">N4S67_24975</name>
</gene>
<comment type="caution">
    <text evidence="2">The sequence shown here is derived from an EMBL/GenBank/DDBJ whole genome shotgun (WGS) entry which is preliminary data.</text>
</comment>
<reference evidence="3" key="1">
    <citation type="submission" date="2023-07" db="EMBL/GenBank/DDBJ databases">
        <authorList>
            <person name="Deng Y."/>
            <person name="Zhang Y.-Q."/>
        </authorList>
    </citation>
    <scope>NUCLEOTIDE SEQUENCE [LARGE SCALE GENOMIC DNA]</scope>
    <source>
        <strain evidence="3">CPCC 205710</strain>
    </source>
</reference>
<evidence type="ECO:0000256" key="1">
    <source>
        <dbReference type="SAM" id="SignalP"/>
    </source>
</evidence>
<evidence type="ECO:0000313" key="3">
    <source>
        <dbReference type="Proteomes" id="UP001206639"/>
    </source>
</evidence>
<feature type="signal peptide" evidence="1">
    <location>
        <begin position="1"/>
        <end position="26"/>
    </location>
</feature>
<evidence type="ECO:0008006" key="4">
    <source>
        <dbReference type="Google" id="ProtNLM"/>
    </source>
</evidence>
<keyword evidence="1" id="KW-0732">Signal</keyword>
<keyword evidence="3" id="KW-1185">Reference proteome</keyword>
<dbReference type="RefSeq" id="WP_260995699.1">
    <property type="nucleotide sequence ID" value="NZ_JAODWD010000006.1"/>
</dbReference>
<dbReference type="Proteomes" id="UP001206639">
    <property type="component" value="Unassembled WGS sequence"/>
</dbReference>
<feature type="chain" id="PRO_5045563138" description="Secreted protein" evidence="1">
    <location>
        <begin position="27"/>
        <end position="153"/>
    </location>
</feature>
<name>A0ABT2MJQ7_9MYCO</name>
<sequence>MAFIRVTAPLLALTAAAVGFAAPASADQRLDGDYAFVNGATTNTWSINTQCNPEGVCGGTVSSSTGMVANISRPADGPWTVVRHDVPNGWTCANGTTGPADVVYAFDPATLAGTISNTSKPGTCGDPNAINNQQPVSLHLVRPTELFPVFSSS</sequence>
<protein>
    <recommendedName>
        <fullName evidence="4">Secreted protein</fullName>
    </recommendedName>
</protein>
<organism evidence="2 3">
    <name type="scientific">Mycobacterium deserti</name>
    <dbReference type="NCBI Taxonomy" id="2978347"/>
    <lineage>
        <taxon>Bacteria</taxon>
        <taxon>Bacillati</taxon>
        <taxon>Actinomycetota</taxon>
        <taxon>Actinomycetes</taxon>
        <taxon>Mycobacteriales</taxon>
        <taxon>Mycobacteriaceae</taxon>
        <taxon>Mycobacterium</taxon>
    </lineage>
</organism>
<proteinExistence type="predicted"/>